<evidence type="ECO:0000256" key="2">
    <source>
        <dbReference type="ARBA" id="ARBA00006306"/>
    </source>
</evidence>
<dbReference type="AlphaFoldDB" id="A0A4W3K6J3"/>
<evidence type="ECO:0000256" key="3">
    <source>
        <dbReference type="ARBA" id="ARBA00013037"/>
    </source>
</evidence>
<keyword evidence="4" id="KW-0378">Hydrolase</keyword>
<feature type="region of interest" description="Disordered" evidence="7">
    <location>
        <begin position="413"/>
        <end position="432"/>
    </location>
</feature>
<evidence type="ECO:0000256" key="7">
    <source>
        <dbReference type="SAM" id="MobiDB-lite"/>
    </source>
</evidence>
<dbReference type="InterPro" id="IPR039034">
    <property type="entry name" value="INPP4"/>
</dbReference>
<evidence type="ECO:0000256" key="6">
    <source>
        <dbReference type="ARBA" id="ARBA00036183"/>
    </source>
</evidence>
<reference evidence="11" key="1">
    <citation type="journal article" date="2006" name="Science">
        <title>Ancient noncoding elements conserved in the human genome.</title>
        <authorList>
            <person name="Venkatesh B."/>
            <person name="Kirkness E.F."/>
            <person name="Loh Y.H."/>
            <person name="Halpern A.L."/>
            <person name="Lee A.P."/>
            <person name="Johnson J."/>
            <person name="Dandona N."/>
            <person name="Viswanathan L.D."/>
            <person name="Tay A."/>
            <person name="Venter J.C."/>
            <person name="Strausberg R.L."/>
            <person name="Brenner S."/>
        </authorList>
    </citation>
    <scope>NUCLEOTIDE SEQUENCE [LARGE SCALE GENOMIC DNA]</scope>
</reference>
<dbReference type="FunCoup" id="A0A4W3K6J3">
    <property type="interactions" value="84"/>
</dbReference>
<feature type="domain" description="C2" evidence="9">
    <location>
        <begin position="14"/>
        <end position="141"/>
    </location>
</feature>
<dbReference type="InParanoid" id="A0A4W3K6J3"/>
<dbReference type="GeneTree" id="ENSGT00940000157587"/>
<dbReference type="EC" id="3.1.3.66" evidence="3"/>
<organism evidence="10 11">
    <name type="scientific">Callorhinchus milii</name>
    <name type="common">Ghost shark</name>
    <dbReference type="NCBI Taxonomy" id="7868"/>
    <lineage>
        <taxon>Eukaryota</taxon>
        <taxon>Metazoa</taxon>
        <taxon>Chordata</taxon>
        <taxon>Craniata</taxon>
        <taxon>Vertebrata</taxon>
        <taxon>Chondrichthyes</taxon>
        <taxon>Holocephali</taxon>
        <taxon>Chimaeriformes</taxon>
        <taxon>Callorhinchidae</taxon>
        <taxon>Callorhinchus</taxon>
    </lineage>
</organism>
<evidence type="ECO:0000256" key="4">
    <source>
        <dbReference type="ARBA" id="ARBA00022801"/>
    </source>
</evidence>
<evidence type="ECO:0000256" key="5">
    <source>
        <dbReference type="ARBA" id="ARBA00023098"/>
    </source>
</evidence>
<protein>
    <recommendedName>
        <fullName evidence="3">phosphatidylinositol-3,4-bisphosphate 4-phosphatase</fullName>
        <ecNumber evidence="3">3.1.3.66</ecNumber>
    </recommendedName>
</protein>
<dbReference type="UniPathway" id="UPA00944"/>
<dbReference type="SUPFAM" id="SSF49562">
    <property type="entry name" value="C2 domain (Calcium/lipid-binding domain, CaLB)"/>
    <property type="match status" value="1"/>
</dbReference>
<dbReference type="Proteomes" id="UP000314986">
    <property type="component" value="Unassembled WGS sequence"/>
</dbReference>
<reference evidence="10" key="5">
    <citation type="submission" date="2025-09" db="UniProtKB">
        <authorList>
            <consortium name="Ensembl"/>
        </authorList>
    </citation>
    <scope>IDENTIFICATION</scope>
</reference>
<gene>
    <name evidence="10" type="primary">inpp4b</name>
</gene>
<evidence type="ECO:0000313" key="10">
    <source>
        <dbReference type="Ensembl" id="ENSCMIP00000047591.1"/>
    </source>
</evidence>
<dbReference type="Pfam" id="PF00168">
    <property type="entry name" value="C2"/>
    <property type="match status" value="1"/>
</dbReference>
<evidence type="ECO:0000256" key="8">
    <source>
        <dbReference type="SAM" id="Phobius"/>
    </source>
</evidence>
<dbReference type="GO" id="GO:0016316">
    <property type="term" value="F:phosphatidylinositol-3,4-bisphosphate 4-phosphatase activity"/>
    <property type="evidence" value="ECO:0007669"/>
    <property type="project" value="UniProtKB-EC"/>
</dbReference>
<dbReference type="PANTHER" id="PTHR12187">
    <property type="entry name" value="AGAP000124-PA"/>
    <property type="match status" value="1"/>
</dbReference>
<feature type="transmembrane region" description="Helical" evidence="8">
    <location>
        <begin position="828"/>
        <end position="854"/>
    </location>
</feature>
<comment type="catalytic activity">
    <reaction evidence="6">
        <text>1D-myo-inositol 3,4-bisphosphate + H2O = 1D-myo-inositol 3-phosphate + phosphate</text>
        <dbReference type="Rhea" id="RHEA:43388"/>
        <dbReference type="ChEBI" id="CHEBI:15377"/>
        <dbReference type="ChEBI" id="CHEBI:43474"/>
        <dbReference type="ChEBI" id="CHEBI:58401"/>
        <dbReference type="ChEBI" id="CHEBI:83241"/>
    </reaction>
</comment>
<dbReference type="GO" id="GO:0005737">
    <property type="term" value="C:cytoplasm"/>
    <property type="evidence" value="ECO:0007669"/>
    <property type="project" value="TreeGrafter"/>
</dbReference>
<feature type="compositionally biased region" description="Basic and acidic residues" evidence="7">
    <location>
        <begin position="420"/>
        <end position="431"/>
    </location>
</feature>
<evidence type="ECO:0000259" key="9">
    <source>
        <dbReference type="PROSITE" id="PS50004"/>
    </source>
</evidence>
<dbReference type="PROSITE" id="PS50004">
    <property type="entry name" value="C2"/>
    <property type="match status" value="1"/>
</dbReference>
<keyword evidence="11" id="KW-1185">Reference proteome</keyword>
<keyword evidence="5" id="KW-0443">Lipid metabolism</keyword>
<keyword evidence="8" id="KW-0812">Transmembrane</keyword>
<name>A0A4W3K6J3_CALMI</name>
<keyword evidence="8" id="KW-0472">Membrane</keyword>
<reference evidence="11" key="2">
    <citation type="journal article" date="2007" name="PLoS Biol.">
        <title>Survey sequencing and comparative analysis of the elephant shark (Callorhinchus milii) genome.</title>
        <authorList>
            <person name="Venkatesh B."/>
            <person name="Kirkness E.F."/>
            <person name="Loh Y.H."/>
            <person name="Halpern A.L."/>
            <person name="Lee A.P."/>
            <person name="Johnson J."/>
            <person name="Dandona N."/>
            <person name="Viswanathan L.D."/>
            <person name="Tay A."/>
            <person name="Venter J.C."/>
            <person name="Strausberg R.L."/>
            <person name="Brenner S."/>
        </authorList>
    </citation>
    <scope>NUCLEOTIDE SEQUENCE [LARGE SCALE GENOMIC DNA]</scope>
</reference>
<dbReference type="STRING" id="7868.ENSCMIP00000047591"/>
<dbReference type="InterPro" id="IPR035892">
    <property type="entry name" value="C2_domain_sf"/>
</dbReference>
<comment type="pathway">
    <text evidence="1">Signal transduction; phosphatidylinositol signaling pathway.</text>
</comment>
<proteinExistence type="inferred from homology"/>
<reference evidence="11" key="3">
    <citation type="journal article" date="2014" name="Nature">
        <title>Elephant shark genome provides unique insights into gnathostome evolution.</title>
        <authorList>
            <consortium name="International Elephant Shark Genome Sequencing Consortium"/>
            <person name="Venkatesh B."/>
            <person name="Lee A.P."/>
            <person name="Ravi V."/>
            <person name="Maurya A.K."/>
            <person name="Lian M.M."/>
            <person name="Swann J.B."/>
            <person name="Ohta Y."/>
            <person name="Flajnik M.F."/>
            <person name="Sutoh Y."/>
            <person name="Kasahara M."/>
            <person name="Hoon S."/>
            <person name="Gangu V."/>
            <person name="Roy S.W."/>
            <person name="Irimia M."/>
            <person name="Korzh V."/>
            <person name="Kondrychyn I."/>
            <person name="Lim Z.W."/>
            <person name="Tay B.H."/>
            <person name="Tohari S."/>
            <person name="Kong K.W."/>
            <person name="Ho S."/>
            <person name="Lorente-Galdos B."/>
            <person name="Quilez J."/>
            <person name="Marques-Bonet T."/>
            <person name="Raney B.J."/>
            <person name="Ingham P.W."/>
            <person name="Tay A."/>
            <person name="Hillier L.W."/>
            <person name="Minx P."/>
            <person name="Boehm T."/>
            <person name="Wilson R.K."/>
            <person name="Brenner S."/>
            <person name="Warren W.C."/>
        </authorList>
    </citation>
    <scope>NUCLEOTIDE SEQUENCE [LARGE SCALE GENOMIC DNA]</scope>
</reference>
<reference evidence="10" key="4">
    <citation type="submission" date="2025-08" db="UniProtKB">
        <authorList>
            <consortium name="Ensembl"/>
        </authorList>
    </citation>
    <scope>IDENTIFICATION</scope>
</reference>
<comment type="similarity">
    <text evidence="2">Belongs to the inositol 3,4-bisphosphate 4-phosphatase family.</text>
</comment>
<keyword evidence="8" id="KW-1133">Transmembrane helix</keyword>
<accession>A0A4W3K6J3</accession>
<dbReference type="Gene3D" id="2.60.40.150">
    <property type="entry name" value="C2 domain"/>
    <property type="match status" value="1"/>
</dbReference>
<evidence type="ECO:0000313" key="11">
    <source>
        <dbReference type="Proteomes" id="UP000314986"/>
    </source>
</evidence>
<dbReference type="InterPro" id="IPR000008">
    <property type="entry name" value="C2_dom"/>
</dbReference>
<dbReference type="Ensembl" id="ENSCMIT00000048263.1">
    <property type="protein sequence ID" value="ENSCMIP00000047591.1"/>
    <property type="gene ID" value="ENSCMIG00000019484.1"/>
</dbReference>
<dbReference type="PANTHER" id="PTHR12187:SF3">
    <property type="entry name" value="INOSITOL POLYPHOSPHATE 4-PHOSPHATASE TYPE II"/>
    <property type="match status" value="1"/>
</dbReference>
<dbReference type="OMA" id="CSHRMAQ"/>
<evidence type="ECO:0000256" key="1">
    <source>
        <dbReference type="ARBA" id="ARBA00004847"/>
    </source>
</evidence>
<sequence>MERSCPSCVDNFFFCFKKNFFLVPFEVLLTISFFAFSPACKELVAAARDRKPNAFVQITVISPSQPTLSRYSNTETVEGTREPVFLTGVTFPPGYPIYEATRVKLTVYDVKEKSQGTRSFLGSATFVVGDLLKSEEQTLTINLRYVCIFKNVIWKVYRFPTDNGKWLCVREQMAESTLSFHIPKQMITLFIQEDMRRLQDLEELGNLSAHWETLRQNVTVHYRHMISSYQETLTELNKFSGSSFKPSCSRGEKKLEFVPVNLHLQRMHIQSNSARTDGMYDVITVGAPAAHIRGFRSGGLRRQLYRFEGEKRNSGYQYIYYSPEHTAKAKEVITKIYRLQPLISSNTELLLTAARLQSCDDIKNSLKALSEQTEQFVHAFEDQLVRSALLALHTARPGYINRRYSGPCINPSDPELLSANREKHSASDHSIPHQAEYDEEDWDRVWVNVGKSLNCIIAMVDRLLEQSSAQLEREQEQEPPLADQIPPSVDHWYEGLYPLVVTLKDCVNEVVARAKKAMVFVLLQECACSIPQALALHQRRDVVFSQALAALVCGFVIKLHTCLHDQGFLRQLHTVGLLVHFEGLLSTYSEEIGMLEDMSVGISDLQKVTFKVVQAQLEENASAELFPVVTGVRDFYTVEVQLPTKLFEVLPQEIKDGNLLRVYPVLFNVGINEQQTLAERFGDISLQEIINQENLELLNRYYKSFEEKLSPDCLPRFQAQTDLKDLLQSLSQNIQIKKRKNVEILKLAAKICRRLNGIRFTSCKSAKDRTSMSVTLEQCVILQDEHELHPDYFVRALDCMRSSSAQGPMNDTDEPEADSDNRPTSSHFYPVALLLVSSHLLVVWLILSLALLLAKYQ</sequence>